<dbReference type="AlphaFoldDB" id="A0A161LAZ1"/>
<feature type="region of interest" description="Disordered" evidence="4">
    <location>
        <begin position="158"/>
        <end position="184"/>
    </location>
</feature>
<dbReference type="Pfam" id="PF13692">
    <property type="entry name" value="Glyco_trans_1_4"/>
    <property type="match status" value="1"/>
</dbReference>
<comment type="similarity">
    <text evidence="1">Belongs to the glycosyltransferase group 1 family. Glycosyltransferase 4 subfamily.</text>
</comment>
<dbReference type="PANTHER" id="PTHR12526">
    <property type="entry name" value="GLYCOSYLTRANSFERASE"/>
    <property type="match status" value="1"/>
</dbReference>
<evidence type="ECO:0000256" key="4">
    <source>
        <dbReference type="SAM" id="MobiDB-lite"/>
    </source>
</evidence>
<accession>A0A161LAZ1</accession>
<comment type="caution">
    <text evidence="5">The sequence shown here is derived from an EMBL/GenBank/DDBJ whole genome shotgun (WGS) entry which is preliminary data.</text>
</comment>
<dbReference type="GO" id="GO:0016757">
    <property type="term" value="F:glycosyltransferase activity"/>
    <property type="evidence" value="ECO:0007669"/>
    <property type="project" value="UniProtKB-KW"/>
</dbReference>
<name>A0A161LAZ1_9ACTN</name>
<proteinExistence type="inferred from homology"/>
<dbReference type="EMBL" id="BDCX01000002">
    <property type="protein sequence ID" value="GAT65134.1"/>
    <property type="molecule type" value="Genomic_DNA"/>
</dbReference>
<gene>
    <name evidence="5" type="ORF">PS9374_00766</name>
</gene>
<dbReference type="OrthoDB" id="9815351at2"/>
<dbReference type="Proteomes" id="UP000077701">
    <property type="component" value="Unassembled WGS sequence"/>
</dbReference>
<keyword evidence="6" id="KW-1185">Reference proteome</keyword>
<dbReference type="STRING" id="161355.PS9374_00766"/>
<keyword evidence="3 5" id="KW-0808">Transferase</keyword>
<reference evidence="6" key="2">
    <citation type="submission" date="2016-04" db="EMBL/GenBank/DDBJ databases">
        <title>Planomonospora sphaerica JCM9374 whole genome shotgun sequence.</title>
        <authorList>
            <person name="Suzuki T."/>
            <person name="Dohra H."/>
            <person name="Kodani S."/>
        </authorList>
    </citation>
    <scope>NUCLEOTIDE SEQUENCE [LARGE SCALE GENOMIC DNA]</scope>
    <source>
        <strain evidence="6">JCM 9374</strain>
    </source>
</reference>
<evidence type="ECO:0000313" key="6">
    <source>
        <dbReference type="Proteomes" id="UP000077701"/>
    </source>
</evidence>
<reference evidence="5 6" key="1">
    <citation type="journal article" date="2016" name="Genome Announc.">
        <title>Draft Genome Sequence of Planomonospora sphaerica JCM9374, a Rare Actinomycete.</title>
        <authorList>
            <person name="Dohra H."/>
            <person name="Suzuki T."/>
            <person name="Inoue Y."/>
            <person name="Kodani S."/>
        </authorList>
    </citation>
    <scope>NUCLEOTIDE SEQUENCE [LARGE SCALE GENOMIC DNA]</scope>
    <source>
        <strain evidence="5 6">JCM 9374</strain>
    </source>
</reference>
<sequence>MRVCFGTVVHHPEDARIMHRQIRALLDAGHEITYVAPFSDCNVTPDPRIRAVDVPRAAGRRRRRALGAARAALERGVEGADLLVVHDVELLLRLPRRRPATVWDVREDPRDLAADLAADARLPAGLFRSLPALVRRIESRAERRLHLVLAGESHQERFAGPHPVVPDTARVPRRPPLPPGHQSRVVHLGRISHSRGAAELVELARRLAPHGIRLDLIGPADGGTRPLLRDAQRAGLLDWYGHVPDRHALRMAEGSIAGLSFRHDSPGRERPAPTKIIEYMSRGIPVVTTPVPAAAALVDRVRCGAVVPFGDVGAAVRAVLALRDDPSGATAMGARGRAEAALHHDWSAHAAAFVNLLEEWAGEPVTAGRELGSLEPWHAI</sequence>
<keyword evidence="2" id="KW-0328">Glycosyltransferase</keyword>
<dbReference type="SUPFAM" id="SSF53756">
    <property type="entry name" value="UDP-Glycosyltransferase/glycogen phosphorylase"/>
    <property type="match status" value="1"/>
</dbReference>
<dbReference type="PANTHER" id="PTHR12526:SF640">
    <property type="entry name" value="COLANIC ACID BIOSYNTHESIS GLYCOSYLTRANSFERASE WCAL-RELATED"/>
    <property type="match status" value="1"/>
</dbReference>
<protein>
    <submittedName>
        <fullName evidence="5">Glycosyl transferase</fullName>
    </submittedName>
</protein>
<evidence type="ECO:0000256" key="1">
    <source>
        <dbReference type="ARBA" id="ARBA00009481"/>
    </source>
</evidence>
<evidence type="ECO:0000256" key="3">
    <source>
        <dbReference type="ARBA" id="ARBA00022679"/>
    </source>
</evidence>
<dbReference type="Gene3D" id="3.40.50.2000">
    <property type="entry name" value="Glycogen Phosphorylase B"/>
    <property type="match status" value="2"/>
</dbReference>
<organism evidence="5 6">
    <name type="scientific">Planomonospora sphaerica</name>
    <dbReference type="NCBI Taxonomy" id="161355"/>
    <lineage>
        <taxon>Bacteria</taxon>
        <taxon>Bacillati</taxon>
        <taxon>Actinomycetota</taxon>
        <taxon>Actinomycetes</taxon>
        <taxon>Streptosporangiales</taxon>
        <taxon>Streptosporangiaceae</taxon>
        <taxon>Planomonospora</taxon>
    </lineage>
</organism>
<evidence type="ECO:0000256" key="2">
    <source>
        <dbReference type="ARBA" id="ARBA00022676"/>
    </source>
</evidence>
<evidence type="ECO:0000313" key="5">
    <source>
        <dbReference type="EMBL" id="GAT65134.1"/>
    </source>
</evidence>